<dbReference type="PANTHER" id="PTHR11986:SF113">
    <property type="entry name" value="SUCCINYLORNITHINE TRANSAMINASE"/>
    <property type="match status" value="1"/>
</dbReference>
<dbReference type="UniPathway" id="UPA00068">
    <property type="reaction ID" value="UER00109"/>
</dbReference>
<dbReference type="InterPro" id="IPR015424">
    <property type="entry name" value="PyrdxlP-dep_Trfase"/>
</dbReference>
<dbReference type="KEGG" id="paqt:E8L99_02400"/>
<feature type="binding site" evidence="5">
    <location>
        <position position="271"/>
    </location>
    <ligand>
        <name>N(2)-acetyl-L-ornithine</name>
        <dbReference type="ChEBI" id="CHEBI:57805"/>
    </ligand>
</feature>
<dbReference type="SUPFAM" id="SSF53383">
    <property type="entry name" value="PLP-dependent transferases"/>
    <property type="match status" value="1"/>
</dbReference>
<dbReference type="Pfam" id="PF00202">
    <property type="entry name" value="Aminotran_3"/>
    <property type="match status" value="1"/>
</dbReference>
<comment type="pathway">
    <text evidence="5">Amino-acid biosynthesis; L-arginine biosynthesis; N(2)-acetyl-L-ornithine from L-glutamate: step 4/4.</text>
</comment>
<keyword evidence="4 5" id="KW-0663">Pyridoxal phosphate</keyword>
<feature type="binding site" evidence="5">
    <location>
        <begin position="96"/>
        <end position="97"/>
    </location>
    <ligand>
        <name>pyridoxal 5'-phosphate</name>
        <dbReference type="ChEBI" id="CHEBI:597326"/>
    </ligand>
</feature>
<comment type="miscellaneous">
    <text evidence="5">May also have succinyldiaminopimelate aminotransferase activity, thus carrying out the corresponding step in lysine biosynthesis.</text>
</comment>
<name>A0A4D7QGZ3_9HYPH</name>
<accession>A0A4D7QGZ3</accession>
<keyword evidence="5" id="KW-0963">Cytoplasm</keyword>
<dbReference type="OrthoDB" id="9801834at2"/>
<dbReference type="GO" id="GO:0003992">
    <property type="term" value="F:N2-acetyl-L-ornithine:2-oxoglutarate 5-aminotransferase activity"/>
    <property type="evidence" value="ECO:0007669"/>
    <property type="project" value="UniProtKB-UniRule"/>
</dbReference>
<evidence type="ECO:0000256" key="5">
    <source>
        <dbReference type="HAMAP-Rule" id="MF_01107"/>
    </source>
</evidence>
<keyword evidence="3 5" id="KW-0808">Transferase</keyword>
<dbReference type="Gene3D" id="3.40.640.10">
    <property type="entry name" value="Type I PLP-dependent aspartate aminotransferase-like (Major domain)"/>
    <property type="match status" value="1"/>
</dbReference>
<dbReference type="InterPro" id="IPR015421">
    <property type="entry name" value="PyrdxlP-dep_Trfase_major"/>
</dbReference>
<dbReference type="PIRSF" id="PIRSF000521">
    <property type="entry name" value="Transaminase_4ab_Lys_Orn"/>
    <property type="match status" value="1"/>
</dbReference>
<evidence type="ECO:0000256" key="1">
    <source>
        <dbReference type="ARBA" id="ARBA00022571"/>
    </source>
</evidence>
<dbReference type="EC" id="2.6.1.11" evidence="5"/>
<comment type="cofactor">
    <cofactor evidence="5">
        <name>pyridoxal 5'-phosphate</name>
        <dbReference type="ChEBI" id="CHEBI:597326"/>
    </cofactor>
    <text evidence="5">Binds 1 pyridoxal phosphate per subunit.</text>
</comment>
<evidence type="ECO:0000256" key="4">
    <source>
        <dbReference type="ARBA" id="ARBA00022898"/>
    </source>
</evidence>
<dbReference type="AlphaFoldDB" id="A0A4D7QGZ3"/>
<dbReference type="InterPro" id="IPR004636">
    <property type="entry name" value="AcOrn/SuccOrn_fam"/>
</dbReference>
<dbReference type="InterPro" id="IPR050103">
    <property type="entry name" value="Class-III_PLP-dep_AT"/>
</dbReference>
<proteinExistence type="inferred from homology"/>
<feature type="binding site" evidence="5">
    <location>
        <position position="272"/>
    </location>
    <ligand>
        <name>pyridoxal 5'-phosphate</name>
        <dbReference type="ChEBI" id="CHEBI:597326"/>
    </ligand>
</feature>
<evidence type="ECO:0000256" key="3">
    <source>
        <dbReference type="ARBA" id="ARBA00022679"/>
    </source>
</evidence>
<feature type="binding site" evidence="5">
    <location>
        <position position="132"/>
    </location>
    <ligand>
        <name>N(2)-acetyl-L-ornithine</name>
        <dbReference type="ChEBI" id="CHEBI:57805"/>
    </ligand>
</feature>
<dbReference type="PROSITE" id="PS00600">
    <property type="entry name" value="AA_TRANSFER_CLASS_3"/>
    <property type="match status" value="1"/>
</dbReference>
<feature type="binding site" evidence="5">
    <location>
        <position position="129"/>
    </location>
    <ligand>
        <name>pyridoxal 5'-phosphate</name>
        <dbReference type="ChEBI" id="CHEBI:597326"/>
    </ligand>
</feature>
<feature type="modified residue" description="N6-(pyridoxal phosphate)lysine" evidence="5">
    <location>
        <position position="243"/>
    </location>
</feature>
<sequence length="398" mass="42691">MISPLMPNYARSELAFERGEGSWLVTADGRRVLDFGSGIAVNSLGHAHPHLVEVLTEQAKKLWHVSNLHQVPDGDRLARRLVDATFADSVLFCNSGAEANEGAIKMARKYHAVRGEENRFRIITFEGAFHGRTLATIAAGGQKKYLEGFGPKVEGFDQVPFGDHEALEAMIGPDTAALMIEPIQGEGGLRVVSNEELRYLRELCDKHGLLLILDEVQSGVGRTGKLFAHEWAGIEPDIMSIAKGIGGGFPLGAVLAVEKCAANFTPGTHGTTFGGNPLAMAVGNAVLDIVLAPGFLDDVQRKSLLLKQKLASVADRHPKIFDEVRGFGLLTGLHCVVANTEVAAELRKENLLSVPAGDNALRLIPPLTVTDEEIGLAVDRLETAARHLEAGLVRGAAE</sequence>
<dbReference type="InterPro" id="IPR015422">
    <property type="entry name" value="PyrdxlP-dep_Trfase_small"/>
</dbReference>
<feature type="binding site" evidence="5">
    <location>
        <begin position="214"/>
        <end position="217"/>
    </location>
    <ligand>
        <name>pyridoxal 5'-phosphate</name>
        <dbReference type="ChEBI" id="CHEBI:597326"/>
    </ligand>
</feature>
<comment type="catalytic activity">
    <reaction evidence="5">
        <text>N(2)-acetyl-L-ornithine + 2-oxoglutarate = N-acetyl-L-glutamate 5-semialdehyde + L-glutamate</text>
        <dbReference type="Rhea" id="RHEA:18049"/>
        <dbReference type="ChEBI" id="CHEBI:16810"/>
        <dbReference type="ChEBI" id="CHEBI:29123"/>
        <dbReference type="ChEBI" id="CHEBI:29985"/>
        <dbReference type="ChEBI" id="CHEBI:57805"/>
        <dbReference type="EC" id="2.6.1.11"/>
    </reaction>
</comment>
<dbReference type="FunFam" id="3.40.640.10:FF:000004">
    <property type="entry name" value="Acetylornithine aminotransferase"/>
    <property type="match status" value="1"/>
</dbReference>
<dbReference type="GO" id="GO:0030170">
    <property type="term" value="F:pyridoxal phosphate binding"/>
    <property type="evidence" value="ECO:0007669"/>
    <property type="project" value="InterPro"/>
</dbReference>
<protein>
    <recommendedName>
        <fullName evidence="5">Acetylornithine aminotransferase</fullName>
        <shortName evidence="5">ACOAT</shortName>
        <ecNumber evidence="5">2.6.1.11</ecNumber>
    </recommendedName>
</protein>
<dbReference type="PANTHER" id="PTHR11986">
    <property type="entry name" value="AMINOTRANSFERASE CLASS III"/>
    <property type="match status" value="1"/>
</dbReference>
<keyword evidence="5" id="KW-0028">Amino-acid biosynthesis</keyword>
<keyword evidence="2 5" id="KW-0032">Aminotransferase</keyword>
<dbReference type="NCBIfam" id="TIGR00707">
    <property type="entry name" value="argD"/>
    <property type="match status" value="1"/>
</dbReference>
<dbReference type="EMBL" id="CP039865">
    <property type="protein sequence ID" value="QCK84714.1"/>
    <property type="molecule type" value="Genomic_DNA"/>
</dbReference>
<dbReference type="InterPro" id="IPR005814">
    <property type="entry name" value="Aminotrans_3"/>
</dbReference>
<comment type="subunit">
    <text evidence="5">Homodimer.</text>
</comment>
<dbReference type="GO" id="GO:0005737">
    <property type="term" value="C:cytoplasm"/>
    <property type="evidence" value="ECO:0007669"/>
    <property type="project" value="UniProtKB-SubCell"/>
</dbReference>
<evidence type="ECO:0000256" key="2">
    <source>
        <dbReference type="ARBA" id="ARBA00022576"/>
    </source>
</evidence>
<dbReference type="CDD" id="cd00610">
    <property type="entry name" value="OAT_like"/>
    <property type="match status" value="1"/>
</dbReference>
<dbReference type="RefSeq" id="WP_137098048.1">
    <property type="nucleotide sequence ID" value="NZ_CP039865.1"/>
</dbReference>
<dbReference type="NCBIfam" id="NF002325">
    <property type="entry name" value="PRK01278.1"/>
    <property type="match status" value="1"/>
</dbReference>
<dbReference type="HAMAP" id="MF_01107">
    <property type="entry name" value="ArgD_aminotrans_3"/>
    <property type="match status" value="1"/>
</dbReference>
<keyword evidence="7" id="KW-1185">Reference proteome</keyword>
<comment type="subcellular location">
    <subcellularLocation>
        <location evidence="5">Cytoplasm</location>
    </subcellularLocation>
</comment>
<evidence type="ECO:0000313" key="7">
    <source>
        <dbReference type="Proteomes" id="UP000298588"/>
    </source>
</evidence>
<dbReference type="Gene3D" id="3.90.1150.10">
    <property type="entry name" value="Aspartate Aminotransferase, domain 1"/>
    <property type="match status" value="1"/>
</dbReference>
<gene>
    <name evidence="5" type="primary">argD</name>
    <name evidence="6" type="ORF">E8L99_02400</name>
</gene>
<evidence type="ECO:0000313" key="6">
    <source>
        <dbReference type="EMBL" id="QCK84714.1"/>
    </source>
</evidence>
<organism evidence="6 7">
    <name type="scientific">Phreatobacter aquaticus</name>
    <dbReference type="NCBI Taxonomy" id="2570229"/>
    <lineage>
        <taxon>Bacteria</taxon>
        <taxon>Pseudomonadati</taxon>
        <taxon>Pseudomonadota</taxon>
        <taxon>Alphaproteobacteria</taxon>
        <taxon>Hyphomicrobiales</taxon>
        <taxon>Phreatobacteraceae</taxon>
        <taxon>Phreatobacter</taxon>
    </lineage>
</organism>
<dbReference type="Proteomes" id="UP000298588">
    <property type="component" value="Chromosome"/>
</dbReference>
<dbReference type="InterPro" id="IPR049704">
    <property type="entry name" value="Aminotrans_3_PPA_site"/>
</dbReference>
<comment type="similarity">
    <text evidence="5">Belongs to the class-III pyridoxal-phosphate-dependent aminotransferase family. ArgD subfamily.</text>
</comment>
<reference evidence="6 7" key="1">
    <citation type="submission" date="2019-04" db="EMBL/GenBank/DDBJ databases">
        <title>Phreatobacter aquaticus sp. nov.</title>
        <authorList>
            <person name="Choi A."/>
            <person name="Baek K."/>
        </authorList>
    </citation>
    <scope>NUCLEOTIDE SEQUENCE [LARGE SCALE GENOMIC DNA]</scope>
    <source>
        <strain evidence="6 7">NMCR1094</strain>
    </source>
</reference>
<keyword evidence="1 5" id="KW-0055">Arginine biosynthesis</keyword>
<dbReference type="GO" id="GO:0042802">
    <property type="term" value="F:identical protein binding"/>
    <property type="evidence" value="ECO:0007669"/>
    <property type="project" value="TreeGrafter"/>
</dbReference>
<dbReference type="GO" id="GO:0006526">
    <property type="term" value="P:L-arginine biosynthetic process"/>
    <property type="evidence" value="ECO:0007669"/>
    <property type="project" value="UniProtKB-UniRule"/>
</dbReference>